<feature type="signal peptide" evidence="1">
    <location>
        <begin position="1"/>
        <end position="26"/>
    </location>
</feature>
<sequence>MTPRDRVHVFYGLIVLMSMMASSTFAAPVPFFGIHVGKTHYPPVYDVSPYVYLGSVQPNPVSASAFVTPEEVYPSPPGGAFLEAHIVKTPAVSYVPAPVLY</sequence>
<keyword evidence="3" id="KW-1185">Reference proteome</keyword>
<evidence type="ECO:0000313" key="2">
    <source>
        <dbReference type="EMBL" id="CAD7242490.1"/>
    </source>
</evidence>
<proteinExistence type="predicted"/>
<organism evidence="2">
    <name type="scientific">Darwinula stevensoni</name>
    <dbReference type="NCBI Taxonomy" id="69355"/>
    <lineage>
        <taxon>Eukaryota</taxon>
        <taxon>Metazoa</taxon>
        <taxon>Ecdysozoa</taxon>
        <taxon>Arthropoda</taxon>
        <taxon>Crustacea</taxon>
        <taxon>Oligostraca</taxon>
        <taxon>Ostracoda</taxon>
        <taxon>Podocopa</taxon>
        <taxon>Podocopida</taxon>
        <taxon>Darwinulocopina</taxon>
        <taxon>Darwinuloidea</taxon>
        <taxon>Darwinulidae</taxon>
        <taxon>Darwinula</taxon>
    </lineage>
</organism>
<dbReference type="EMBL" id="LR899792">
    <property type="protein sequence ID" value="CAD7242490.1"/>
    <property type="molecule type" value="Genomic_DNA"/>
</dbReference>
<evidence type="ECO:0000313" key="3">
    <source>
        <dbReference type="Proteomes" id="UP000677054"/>
    </source>
</evidence>
<feature type="chain" id="PRO_5036402395" evidence="1">
    <location>
        <begin position="27"/>
        <end position="101"/>
    </location>
</feature>
<dbReference type="Proteomes" id="UP000677054">
    <property type="component" value="Unassembled WGS sequence"/>
</dbReference>
<reference evidence="2" key="1">
    <citation type="submission" date="2020-11" db="EMBL/GenBank/DDBJ databases">
        <authorList>
            <person name="Tran Van P."/>
        </authorList>
    </citation>
    <scope>NUCLEOTIDE SEQUENCE</scope>
</reference>
<dbReference type="AlphaFoldDB" id="A0A7R8X1Z9"/>
<gene>
    <name evidence="2" type="ORF">DSTB1V02_LOCUS2455</name>
</gene>
<accession>A0A7R8X1Z9</accession>
<keyword evidence="1" id="KW-0732">Signal</keyword>
<evidence type="ECO:0000256" key="1">
    <source>
        <dbReference type="SAM" id="SignalP"/>
    </source>
</evidence>
<dbReference type="EMBL" id="CAJPEV010000275">
    <property type="protein sequence ID" value="CAG0883304.1"/>
    <property type="molecule type" value="Genomic_DNA"/>
</dbReference>
<protein>
    <submittedName>
        <fullName evidence="2">Uncharacterized protein</fullName>
    </submittedName>
</protein>
<name>A0A7R8X1Z9_9CRUS</name>